<accession>A0A512AJN9</accession>
<dbReference type="RefSeq" id="WP_246135123.1">
    <property type="nucleotide sequence ID" value="NZ_BJYR01000012.1"/>
</dbReference>
<reference evidence="2 3" key="1">
    <citation type="submission" date="2019-07" db="EMBL/GenBank/DDBJ databases">
        <title>Whole genome shotgun sequence of Novosphingobium sediminis NBRC 106119.</title>
        <authorList>
            <person name="Hosoyama A."/>
            <person name="Uohara A."/>
            <person name="Ohji S."/>
            <person name="Ichikawa N."/>
        </authorList>
    </citation>
    <scope>NUCLEOTIDE SEQUENCE [LARGE SCALE GENOMIC DNA]</scope>
    <source>
        <strain evidence="2 3">NBRC 106119</strain>
    </source>
</reference>
<feature type="signal peptide" evidence="1">
    <location>
        <begin position="1"/>
        <end position="24"/>
    </location>
</feature>
<gene>
    <name evidence="2" type="ORF">NSE01_17540</name>
</gene>
<protein>
    <submittedName>
        <fullName evidence="2">Uncharacterized protein</fullName>
    </submittedName>
</protein>
<keyword evidence="3" id="KW-1185">Reference proteome</keyword>
<evidence type="ECO:0000313" key="2">
    <source>
        <dbReference type="EMBL" id="GEN99921.1"/>
    </source>
</evidence>
<feature type="chain" id="PRO_5022114078" evidence="1">
    <location>
        <begin position="25"/>
        <end position="178"/>
    </location>
</feature>
<name>A0A512AJN9_9SPHN</name>
<evidence type="ECO:0000256" key="1">
    <source>
        <dbReference type="SAM" id="SignalP"/>
    </source>
</evidence>
<dbReference type="EMBL" id="BJYR01000012">
    <property type="protein sequence ID" value="GEN99921.1"/>
    <property type="molecule type" value="Genomic_DNA"/>
</dbReference>
<evidence type="ECO:0000313" key="3">
    <source>
        <dbReference type="Proteomes" id="UP000321464"/>
    </source>
</evidence>
<comment type="caution">
    <text evidence="2">The sequence shown here is derived from an EMBL/GenBank/DDBJ whole genome shotgun (WGS) entry which is preliminary data.</text>
</comment>
<proteinExistence type="predicted"/>
<sequence length="178" mass="18888">MRRALLLLALAAIPLSAVPFSAEARAPQALACAVIAAPEGLDAQLAEGMLTLDETRSKPALDTLHTLVDRCAADQFLNDKEREAYFGYALGRMARDGLDGRLKREGIPSDLIDKALDIGPGNANNPATQVTQGDLRRVSTALTEAGHDPAKVTPVGWGLITAWIAATAQMFDALRALD</sequence>
<organism evidence="2 3">
    <name type="scientific">Novosphingobium sediminis</name>
    <dbReference type="NCBI Taxonomy" id="707214"/>
    <lineage>
        <taxon>Bacteria</taxon>
        <taxon>Pseudomonadati</taxon>
        <taxon>Pseudomonadota</taxon>
        <taxon>Alphaproteobacteria</taxon>
        <taxon>Sphingomonadales</taxon>
        <taxon>Sphingomonadaceae</taxon>
        <taxon>Novosphingobium</taxon>
    </lineage>
</organism>
<dbReference type="AlphaFoldDB" id="A0A512AJN9"/>
<dbReference type="Proteomes" id="UP000321464">
    <property type="component" value="Unassembled WGS sequence"/>
</dbReference>
<keyword evidence="1" id="KW-0732">Signal</keyword>